<proteinExistence type="predicted"/>
<gene>
    <name evidence="1" type="ORF">UC3_02443</name>
</gene>
<name>R3WJN4_9ENTE</name>
<reference evidence="1 2" key="1">
    <citation type="submission" date="2013-02" db="EMBL/GenBank/DDBJ databases">
        <title>The Genome Sequence of Enterococcus phoeniculicola BAA-412.</title>
        <authorList>
            <consortium name="The Broad Institute Genome Sequencing Platform"/>
            <consortium name="The Broad Institute Genome Sequencing Center for Infectious Disease"/>
            <person name="Earl A.M."/>
            <person name="Gilmore M.S."/>
            <person name="Lebreton F."/>
            <person name="Walker B."/>
            <person name="Young S.K."/>
            <person name="Zeng Q."/>
            <person name="Gargeya S."/>
            <person name="Fitzgerald M."/>
            <person name="Haas B."/>
            <person name="Abouelleil A."/>
            <person name="Alvarado L."/>
            <person name="Arachchi H.M."/>
            <person name="Berlin A.M."/>
            <person name="Chapman S.B."/>
            <person name="Dewar J."/>
            <person name="Goldberg J."/>
            <person name="Griggs A."/>
            <person name="Gujja S."/>
            <person name="Hansen M."/>
            <person name="Howarth C."/>
            <person name="Imamovic A."/>
            <person name="Larimer J."/>
            <person name="McCowan C."/>
            <person name="Murphy C."/>
            <person name="Neiman D."/>
            <person name="Pearson M."/>
            <person name="Priest M."/>
            <person name="Roberts A."/>
            <person name="Saif S."/>
            <person name="Shea T."/>
            <person name="Sisk P."/>
            <person name="Sykes S."/>
            <person name="Wortman J."/>
            <person name="Nusbaum C."/>
            <person name="Birren B."/>
        </authorList>
    </citation>
    <scope>NUCLEOTIDE SEQUENCE [LARGE SCALE GENOMIC DNA]</scope>
    <source>
        <strain evidence="1 2">ATCC BAA-412</strain>
    </source>
</reference>
<protein>
    <submittedName>
        <fullName evidence="1">Uncharacterized protein</fullName>
    </submittedName>
</protein>
<dbReference type="AlphaFoldDB" id="R3WJN4"/>
<dbReference type="OrthoDB" id="9956198at2"/>
<dbReference type="PATRIC" id="fig|1158610.3.peg.2422"/>
<dbReference type="RefSeq" id="WP_010769087.1">
    <property type="nucleotide sequence ID" value="NZ_ASWE01000001.1"/>
</dbReference>
<sequence>MFFIKCLFVLFVVGILYSFQKNFRELYSVLETKNRFLRTAQAAIGSCIGLLVDGI</sequence>
<dbReference type="HOGENOM" id="CLU_3025217_0_0_9"/>
<keyword evidence="2" id="KW-1185">Reference proteome</keyword>
<comment type="caution">
    <text evidence="1">The sequence shown here is derived from an EMBL/GenBank/DDBJ whole genome shotgun (WGS) entry which is preliminary data.</text>
</comment>
<dbReference type="Proteomes" id="UP000013785">
    <property type="component" value="Unassembled WGS sequence"/>
</dbReference>
<organism evidence="1 2">
    <name type="scientific">Enterococcus phoeniculicola ATCC BAA-412</name>
    <dbReference type="NCBI Taxonomy" id="1158610"/>
    <lineage>
        <taxon>Bacteria</taxon>
        <taxon>Bacillati</taxon>
        <taxon>Bacillota</taxon>
        <taxon>Bacilli</taxon>
        <taxon>Lactobacillales</taxon>
        <taxon>Enterococcaceae</taxon>
        <taxon>Enterococcus</taxon>
    </lineage>
</organism>
<dbReference type="EMBL" id="AJAT01000017">
    <property type="protein sequence ID" value="EOL42095.1"/>
    <property type="molecule type" value="Genomic_DNA"/>
</dbReference>
<dbReference type="STRING" id="154621.RV11_GL003411"/>
<accession>R3WJN4</accession>
<evidence type="ECO:0000313" key="1">
    <source>
        <dbReference type="EMBL" id="EOL42095.1"/>
    </source>
</evidence>
<evidence type="ECO:0000313" key="2">
    <source>
        <dbReference type="Proteomes" id="UP000013785"/>
    </source>
</evidence>